<dbReference type="Gene3D" id="3.90.1200.10">
    <property type="match status" value="1"/>
</dbReference>
<accession>B4D0R3</accession>
<dbReference type="EC" id="2.7.1.175" evidence="2"/>
<evidence type="ECO:0000256" key="8">
    <source>
        <dbReference type="ARBA" id="ARBA00049067"/>
    </source>
</evidence>
<comment type="similarity">
    <text evidence="1">Belongs to the aminoglycoside phosphotransferase family.</text>
</comment>
<dbReference type="eggNOG" id="COG3281">
    <property type="taxonomic scope" value="Bacteria"/>
</dbReference>
<dbReference type="GO" id="GO:0016301">
    <property type="term" value="F:kinase activity"/>
    <property type="evidence" value="ECO:0007669"/>
    <property type="project" value="UniProtKB-KW"/>
</dbReference>
<keyword evidence="6" id="KW-0067">ATP-binding</keyword>
<dbReference type="InParanoid" id="B4D0R3"/>
<dbReference type="InterPro" id="IPR040999">
    <property type="entry name" value="Mak_N_cap"/>
</dbReference>
<name>B4D0R3_9BACT</name>
<dbReference type="InterPro" id="IPR012811">
    <property type="entry name" value="TreS_maltokin_C_dom"/>
</dbReference>
<reference evidence="10 11" key="1">
    <citation type="journal article" date="2011" name="J. Bacteriol.">
        <title>Genome sequence of Chthoniobacter flavus Ellin428, an aerobic heterotrophic soil bacterium.</title>
        <authorList>
            <person name="Kant R."/>
            <person name="van Passel M.W."/>
            <person name="Palva A."/>
            <person name="Lucas S."/>
            <person name="Lapidus A."/>
            <person name="Glavina Del Rio T."/>
            <person name="Dalin E."/>
            <person name="Tice H."/>
            <person name="Bruce D."/>
            <person name="Goodwin L."/>
            <person name="Pitluck S."/>
            <person name="Larimer F.W."/>
            <person name="Land M.L."/>
            <person name="Hauser L."/>
            <person name="Sangwan P."/>
            <person name="de Vos W.M."/>
            <person name="Janssen P.H."/>
            <person name="Smidt H."/>
        </authorList>
    </citation>
    <scope>NUCLEOTIDE SEQUENCE [LARGE SCALE GENOMIC DNA]</scope>
    <source>
        <strain evidence="10 11">Ellin428</strain>
    </source>
</reference>
<protein>
    <recommendedName>
        <fullName evidence="3">Maltokinase</fullName>
        <ecNumber evidence="2">2.7.1.175</ecNumber>
    </recommendedName>
    <alternativeName>
        <fullName evidence="7">Maltose-1-phosphate synthase</fullName>
    </alternativeName>
</protein>
<keyword evidence="5" id="KW-0547">Nucleotide-binding</keyword>
<evidence type="ECO:0000256" key="4">
    <source>
        <dbReference type="ARBA" id="ARBA00022679"/>
    </source>
</evidence>
<dbReference type="Pfam" id="PF18085">
    <property type="entry name" value="Mak_N_cap"/>
    <property type="match status" value="1"/>
</dbReference>
<dbReference type="AlphaFoldDB" id="B4D0R3"/>
<evidence type="ECO:0000256" key="6">
    <source>
        <dbReference type="ARBA" id="ARBA00022840"/>
    </source>
</evidence>
<comment type="catalytic activity">
    <reaction evidence="8">
        <text>D-maltose + ATP = alpha-maltose 1-phosphate + ADP + H(+)</text>
        <dbReference type="Rhea" id="RHEA:31915"/>
        <dbReference type="ChEBI" id="CHEBI:15378"/>
        <dbReference type="ChEBI" id="CHEBI:17306"/>
        <dbReference type="ChEBI" id="CHEBI:30616"/>
        <dbReference type="ChEBI" id="CHEBI:63576"/>
        <dbReference type="ChEBI" id="CHEBI:456216"/>
        <dbReference type="EC" id="2.7.1.175"/>
    </reaction>
</comment>
<feature type="domain" description="Maltokinase N-terminal cap" evidence="9">
    <location>
        <begin position="40"/>
        <end position="127"/>
    </location>
</feature>
<organism evidence="10 11">
    <name type="scientific">Chthoniobacter flavus Ellin428</name>
    <dbReference type="NCBI Taxonomy" id="497964"/>
    <lineage>
        <taxon>Bacteria</taxon>
        <taxon>Pseudomonadati</taxon>
        <taxon>Verrucomicrobiota</taxon>
        <taxon>Spartobacteria</taxon>
        <taxon>Chthoniobacterales</taxon>
        <taxon>Chthoniobacteraceae</taxon>
        <taxon>Chthoniobacter</taxon>
    </lineage>
</organism>
<proteinExistence type="inferred from homology"/>
<dbReference type="InterPro" id="IPR011009">
    <property type="entry name" value="Kinase-like_dom_sf"/>
</dbReference>
<sequence length="520" mass="57176">MTVAMSTPETPCPLPDLAHEDLFAPGPQRESFESHILPAYIPRCRWFAGKARDPQRFSVQDVIPVSPAPDAARLVLIDVEYADKSTETYLLPLQILRGPAARELAANQPNAVLAQSADGVLCDAIHDQAFRDALFTLMAGEVTRGGEHGSLTGQTGPALGLIKDTPASRALAVEQSNSSIVYGDQIFLKLYRRLEHGMNPDAEILRFLSGRHFASAPPFAGAIEHRSPRGECCVLALATGLVPHQSDAWSFTLGELKRWFENLLLGKTEAAGKIESESLARAAQLGTRTGEMHRALAEETTDPDFAAEPLTSADGKALAESIRASLRQVHELIGKKRTTLPPEIQELADQFVAHERALRQRTDSLGTAVNAIKTRTHGDYHLGQVLETGGDFVIIDFEGEPLRSLATRREKRSPLRDVAGMLRSFDYAAHAALEAHAEYRPTLSTYAEQWSAKAQLAFLDAWLVATEGAPFRSTVHAEEDHLLEAFLLEKALYEIVYEINNRPPWLPIPLRGVLRLLEND</sequence>
<keyword evidence="11" id="KW-1185">Reference proteome</keyword>
<evidence type="ECO:0000256" key="7">
    <source>
        <dbReference type="ARBA" id="ARBA00031251"/>
    </source>
</evidence>
<dbReference type="STRING" id="497964.CfE428DRAFT_2514"/>
<dbReference type="Proteomes" id="UP000005824">
    <property type="component" value="Unassembled WGS sequence"/>
</dbReference>
<dbReference type="SUPFAM" id="SSF56112">
    <property type="entry name" value="Protein kinase-like (PK-like)"/>
    <property type="match status" value="1"/>
</dbReference>
<comment type="caution">
    <text evidence="10">The sequence shown here is derived from an EMBL/GenBank/DDBJ whole genome shotgun (WGS) entry which is preliminary data.</text>
</comment>
<gene>
    <name evidence="10" type="ORF">CfE428DRAFT_2514</name>
</gene>
<dbReference type="EMBL" id="ABVL01000006">
    <property type="protein sequence ID" value="EDY19925.1"/>
    <property type="molecule type" value="Genomic_DNA"/>
</dbReference>
<dbReference type="GO" id="GO:0005524">
    <property type="term" value="F:ATP binding"/>
    <property type="evidence" value="ECO:0007669"/>
    <property type="project" value="UniProtKB-KW"/>
</dbReference>
<evidence type="ECO:0000256" key="1">
    <source>
        <dbReference type="ARBA" id="ARBA00006219"/>
    </source>
</evidence>
<evidence type="ECO:0000259" key="9">
    <source>
        <dbReference type="Pfam" id="PF18085"/>
    </source>
</evidence>
<keyword evidence="10" id="KW-0418">Kinase</keyword>
<evidence type="ECO:0000313" key="11">
    <source>
        <dbReference type="Proteomes" id="UP000005824"/>
    </source>
</evidence>
<evidence type="ECO:0000256" key="3">
    <source>
        <dbReference type="ARBA" id="ARBA00013882"/>
    </source>
</evidence>
<dbReference type="NCBIfam" id="TIGR02457">
    <property type="entry name" value="TreS_Cterm"/>
    <property type="match status" value="1"/>
</dbReference>
<keyword evidence="4" id="KW-0808">Transferase</keyword>
<evidence type="ECO:0000256" key="5">
    <source>
        <dbReference type="ARBA" id="ARBA00022741"/>
    </source>
</evidence>
<evidence type="ECO:0000256" key="2">
    <source>
        <dbReference type="ARBA" id="ARBA00011962"/>
    </source>
</evidence>
<evidence type="ECO:0000313" key="10">
    <source>
        <dbReference type="EMBL" id="EDY19925.1"/>
    </source>
</evidence>